<dbReference type="AlphaFoldDB" id="A0A3M7RJS6"/>
<keyword evidence="1" id="KW-1133">Transmembrane helix</keyword>
<evidence type="ECO:0000313" key="2">
    <source>
        <dbReference type="EMBL" id="RNA23833.1"/>
    </source>
</evidence>
<keyword evidence="1" id="KW-0812">Transmembrane</keyword>
<evidence type="ECO:0000256" key="1">
    <source>
        <dbReference type="SAM" id="Phobius"/>
    </source>
</evidence>
<dbReference type="Proteomes" id="UP000276133">
    <property type="component" value="Unassembled WGS sequence"/>
</dbReference>
<accession>A0A3M7RJS6</accession>
<protein>
    <submittedName>
        <fullName evidence="2">Uncharacterized protein</fullName>
    </submittedName>
</protein>
<dbReference type="EMBL" id="REGN01003212">
    <property type="protein sequence ID" value="RNA23833.1"/>
    <property type="molecule type" value="Genomic_DNA"/>
</dbReference>
<name>A0A3M7RJS6_BRAPC</name>
<gene>
    <name evidence="2" type="ORF">BpHYR1_039865</name>
</gene>
<feature type="transmembrane region" description="Helical" evidence="1">
    <location>
        <begin position="6"/>
        <end position="23"/>
    </location>
</feature>
<sequence length="104" mass="12038">MLKALIIYSVFACSLFTIVYIRNPFLNNSGINPNWDIIYSTLHHYKLVWYKNLATFFSYTEFIFHSLTKGCRFINAATNDLIIPSNIIISRVGRPVRGNRFLTG</sequence>
<evidence type="ECO:0000313" key="3">
    <source>
        <dbReference type="Proteomes" id="UP000276133"/>
    </source>
</evidence>
<keyword evidence="3" id="KW-1185">Reference proteome</keyword>
<reference evidence="2 3" key="1">
    <citation type="journal article" date="2018" name="Sci. Rep.">
        <title>Genomic signatures of local adaptation to the degree of environmental predictability in rotifers.</title>
        <authorList>
            <person name="Franch-Gras L."/>
            <person name="Hahn C."/>
            <person name="Garcia-Roger E.M."/>
            <person name="Carmona M.J."/>
            <person name="Serra M."/>
            <person name="Gomez A."/>
        </authorList>
    </citation>
    <scope>NUCLEOTIDE SEQUENCE [LARGE SCALE GENOMIC DNA]</scope>
    <source>
        <strain evidence="2">HYR1</strain>
    </source>
</reference>
<organism evidence="2 3">
    <name type="scientific">Brachionus plicatilis</name>
    <name type="common">Marine rotifer</name>
    <name type="synonym">Brachionus muelleri</name>
    <dbReference type="NCBI Taxonomy" id="10195"/>
    <lineage>
        <taxon>Eukaryota</taxon>
        <taxon>Metazoa</taxon>
        <taxon>Spiralia</taxon>
        <taxon>Gnathifera</taxon>
        <taxon>Rotifera</taxon>
        <taxon>Eurotatoria</taxon>
        <taxon>Monogononta</taxon>
        <taxon>Pseudotrocha</taxon>
        <taxon>Ploima</taxon>
        <taxon>Brachionidae</taxon>
        <taxon>Brachionus</taxon>
    </lineage>
</organism>
<comment type="caution">
    <text evidence="2">The sequence shown here is derived from an EMBL/GenBank/DDBJ whole genome shotgun (WGS) entry which is preliminary data.</text>
</comment>
<proteinExistence type="predicted"/>
<keyword evidence="1" id="KW-0472">Membrane</keyword>